<comment type="function">
    <text evidence="10">Confers DNA tethering and processivity to DNA polymerases and other proteins. Acts as a clamp, forming a ring around DNA (a reaction catalyzed by the clamp-loading complex) which diffuses in an ATP-independent manner freely and bidirectionally along dsDNA. Initially characterized for its ability to contact the catalytic subunit of DNA polymerase III (Pol III), a complex, multichain enzyme responsible for most of the replicative synthesis in bacteria; Pol III exhibits 3'-5' exonuclease proofreading activity. The beta chain is required for initiation of replication as well as for processivity of DNA replication.</text>
</comment>
<dbReference type="GO" id="GO:0006271">
    <property type="term" value="P:DNA strand elongation involved in DNA replication"/>
    <property type="evidence" value="ECO:0007669"/>
    <property type="project" value="TreeGrafter"/>
</dbReference>
<evidence type="ECO:0000256" key="9">
    <source>
        <dbReference type="ARBA" id="ARBA00023125"/>
    </source>
</evidence>
<proteinExistence type="inferred from homology"/>
<dbReference type="InterPro" id="IPR046938">
    <property type="entry name" value="DNA_clamp_sf"/>
</dbReference>
<comment type="similarity">
    <text evidence="2 10">Belongs to the beta sliding clamp family.</text>
</comment>
<comment type="caution">
    <text evidence="14">The sequence shown here is derived from an EMBL/GenBank/DDBJ whole genome shotgun (WGS) entry which is preliminary data.</text>
</comment>
<dbReference type="GO" id="GO:0005737">
    <property type="term" value="C:cytoplasm"/>
    <property type="evidence" value="ECO:0007669"/>
    <property type="project" value="UniProtKB-SubCell"/>
</dbReference>
<dbReference type="PIRSF" id="PIRSF000804">
    <property type="entry name" value="DNA_pol_III_b"/>
    <property type="match status" value="1"/>
</dbReference>
<evidence type="ECO:0000259" key="11">
    <source>
        <dbReference type="Pfam" id="PF00712"/>
    </source>
</evidence>
<dbReference type="PANTHER" id="PTHR30478:SF0">
    <property type="entry name" value="BETA SLIDING CLAMP"/>
    <property type="match status" value="1"/>
</dbReference>
<evidence type="ECO:0000313" key="15">
    <source>
        <dbReference type="Proteomes" id="UP000256305"/>
    </source>
</evidence>
<name>A0A3E0JDN7_9BACI</name>
<dbReference type="SMART" id="SM00480">
    <property type="entry name" value="POL3Bc"/>
    <property type="match status" value="1"/>
</dbReference>
<keyword evidence="4 10" id="KW-0963">Cytoplasm</keyword>
<keyword evidence="6 10" id="KW-0548">Nucleotidyltransferase</keyword>
<evidence type="ECO:0000259" key="12">
    <source>
        <dbReference type="Pfam" id="PF02767"/>
    </source>
</evidence>
<feature type="domain" description="DNA polymerase III beta sliding clamp central" evidence="12">
    <location>
        <begin position="134"/>
        <end position="244"/>
    </location>
</feature>
<evidence type="ECO:0000256" key="10">
    <source>
        <dbReference type="PIRNR" id="PIRNR000804"/>
    </source>
</evidence>
<dbReference type="RefSeq" id="WP_115821952.1">
    <property type="nucleotide sequence ID" value="NZ_QUAE01000001.1"/>
</dbReference>
<feature type="domain" description="DNA polymerase III beta sliding clamp C-terminal" evidence="13">
    <location>
        <begin position="248"/>
        <end position="370"/>
    </location>
</feature>
<gene>
    <name evidence="14" type="primary">dnaN</name>
    <name evidence="14" type="ORF">DYE48_00725</name>
</gene>
<dbReference type="PANTHER" id="PTHR30478">
    <property type="entry name" value="DNA POLYMERASE III SUBUNIT BETA"/>
    <property type="match status" value="1"/>
</dbReference>
<dbReference type="GO" id="GO:0003677">
    <property type="term" value="F:DNA binding"/>
    <property type="evidence" value="ECO:0007669"/>
    <property type="project" value="UniProtKB-UniRule"/>
</dbReference>
<evidence type="ECO:0000256" key="4">
    <source>
        <dbReference type="ARBA" id="ARBA00022490"/>
    </source>
</evidence>
<sequence>MELRIHKGTLEEAVSETASVLGKKSLLPVLNGIKMEVRERELVLEGCDGEIMIKKVIPVHKGGFESVETGACVLSADFFQDLVKKMPGPVHMKKVNGRMIMESGEVKTSLSALSTEEYLHIPDVEWDGSISMDSMDLVELVRQTLFAAAKEGSRPVLTGIHLEFSENQVQAMATDSYRLAFVKKTLNSGKDYSCTVPMKTLRELVKLFKNTKECLKIHITDQLFKIEASEVTLISKLLDGAFPDMEALLSKSSKAELVLDKNRMMYSVDRAGLFAKDSGNHQIKLRLTKQKTLNISSFSPQVGMIEENIPLIKASGEGTMDVYIDSVFLLEALRATKGEDIQLFYNGTMSPLILRSRGDDEQVHVISPVRA</sequence>
<dbReference type="SUPFAM" id="SSF55979">
    <property type="entry name" value="DNA clamp"/>
    <property type="match status" value="3"/>
</dbReference>
<keyword evidence="8 10" id="KW-0239">DNA-directed DNA polymerase</keyword>
<dbReference type="InterPro" id="IPR001001">
    <property type="entry name" value="DNA_polIII_beta"/>
</dbReference>
<keyword evidence="7 10" id="KW-0235">DNA replication</keyword>
<dbReference type="EMBL" id="QUAE01000001">
    <property type="protein sequence ID" value="REJ10960.1"/>
    <property type="molecule type" value="Genomic_DNA"/>
</dbReference>
<feature type="domain" description="DNA polymerase III beta sliding clamp N-terminal" evidence="11">
    <location>
        <begin position="1"/>
        <end position="121"/>
    </location>
</feature>
<evidence type="ECO:0000256" key="7">
    <source>
        <dbReference type="ARBA" id="ARBA00022705"/>
    </source>
</evidence>
<dbReference type="Pfam" id="PF00712">
    <property type="entry name" value="DNA_pol3_beta"/>
    <property type="match status" value="1"/>
</dbReference>
<keyword evidence="5 10" id="KW-0808">Transferase</keyword>
<dbReference type="GO" id="GO:0003887">
    <property type="term" value="F:DNA-directed DNA polymerase activity"/>
    <property type="evidence" value="ECO:0007669"/>
    <property type="project" value="UniProtKB-UniRule"/>
</dbReference>
<dbReference type="InterPro" id="IPR022635">
    <property type="entry name" value="DNA_polIII_beta_C"/>
</dbReference>
<dbReference type="Gene3D" id="3.10.150.10">
    <property type="entry name" value="DNA Polymerase III, subunit A, domain 2"/>
    <property type="match status" value="1"/>
</dbReference>
<organism evidence="14 15">
    <name type="scientific">Halobacillus trueperi</name>
    <dbReference type="NCBI Taxonomy" id="156205"/>
    <lineage>
        <taxon>Bacteria</taxon>
        <taxon>Bacillati</taxon>
        <taxon>Bacillota</taxon>
        <taxon>Bacilli</taxon>
        <taxon>Bacillales</taxon>
        <taxon>Bacillaceae</taxon>
        <taxon>Halobacillus</taxon>
    </lineage>
</organism>
<evidence type="ECO:0000256" key="3">
    <source>
        <dbReference type="ARBA" id="ARBA00021035"/>
    </source>
</evidence>
<accession>A0A3E0JDN7</accession>
<dbReference type="GO" id="GO:0009360">
    <property type="term" value="C:DNA polymerase III complex"/>
    <property type="evidence" value="ECO:0007669"/>
    <property type="project" value="InterPro"/>
</dbReference>
<dbReference type="GO" id="GO:0008408">
    <property type="term" value="F:3'-5' exonuclease activity"/>
    <property type="evidence" value="ECO:0007669"/>
    <property type="project" value="InterPro"/>
</dbReference>
<comment type="subcellular location">
    <subcellularLocation>
        <location evidence="1 10">Cytoplasm</location>
    </subcellularLocation>
</comment>
<dbReference type="Proteomes" id="UP000256305">
    <property type="component" value="Unassembled WGS sequence"/>
</dbReference>
<dbReference type="NCBIfam" id="TIGR00663">
    <property type="entry name" value="dnan"/>
    <property type="match status" value="1"/>
</dbReference>
<dbReference type="Gene3D" id="3.70.10.10">
    <property type="match status" value="1"/>
</dbReference>
<protein>
    <recommendedName>
        <fullName evidence="3 10">Beta sliding clamp</fullName>
    </recommendedName>
</protein>
<dbReference type="CDD" id="cd00140">
    <property type="entry name" value="beta_clamp"/>
    <property type="match status" value="1"/>
</dbReference>
<dbReference type="InterPro" id="IPR022637">
    <property type="entry name" value="DNA_polIII_beta_cen"/>
</dbReference>
<keyword evidence="15" id="KW-1185">Reference proteome</keyword>
<keyword evidence="9" id="KW-0238">DNA-binding</keyword>
<dbReference type="AlphaFoldDB" id="A0A3E0JDN7"/>
<evidence type="ECO:0000259" key="13">
    <source>
        <dbReference type="Pfam" id="PF02768"/>
    </source>
</evidence>
<evidence type="ECO:0000256" key="8">
    <source>
        <dbReference type="ARBA" id="ARBA00022932"/>
    </source>
</evidence>
<evidence type="ECO:0000313" key="14">
    <source>
        <dbReference type="EMBL" id="REJ10960.1"/>
    </source>
</evidence>
<evidence type="ECO:0000256" key="5">
    <source>
        <dbReference type="ARBA" id="ARBA00022679"/>
    </source>
</evidence>
<dbReference type="Pfam" id="PF02767">
    <property type="entry name" value="DNA_pol3_beta_2"/>
    <property type="match status" value="1"/>
</dbReference>
<evidence type="ECO:0000256" key="6">
    <source>
        <dbReference type="ARBA" id="ARBA00022695"/>
    </source>
</evidence>
<dbReference type="InterPro" id="IPR022634">
    <property type="entry name" value="DNA_polIII_beta_N"/>
</dbReference>
<evidence type="ECO:0000256" key="1">
    <source>
        <dbReference type="ARBA" id="ARBA00004496"/>
    </source>
</evidence>
<evidence type="ECO:0000256" key="2">
    <source>
        <dbReference type="ARBA" id="ARBA00010752"/>
    </source>
</evidence>
<reference evidence="14 15" key="1">
    <citation type="submission" date="2018-08" db="EMBL/GenBank/DDBJ databases">
        <title>Genome sequence of Halobacillus trueperi KCTC 3686.</title>
        <authorList>
            <person name="Cho K.H."/>
            <person name="Kwak M.-J."/>
            <person name="Kim B.-Y."/>
            <person name="Chun J."/>
        </authorList>
    </citation>
    <scope>NUCLEOTIDE SEQUENCE [LARGE SCALE GENOMIC DNA]</scope>
    <source>
        <strain evidence="14 15">KCTC 3686</strain>
    </source>
</reference>
<comment type="subunit">
    <text evidence="10">Forms a ring-shaped head-to-tail homodimer around DNA.</text>
</comment>
<dbReference type="Pfam" id="PF02768">
    <property type="entry name" value="DNA_pol3_beta_3"/>
    <property type="match status" value="1"/>
</dbReference>